<feature type="region of interest" description="Disordered" evidence="1">
    <location>
        <begin position="35"/>
        <end position="55"/>
    </location>
</feature>
<evidence type="ECO:0000313" key="2">
    <source>
        <dbReference type="EMBL" id="RZS94202.1"/>
    </source>
</evidence>
<dbReference type="Proteomes" id="UP000292927">
    <property type="component" value="Unassembled WGS sequence"/>
</dbReference>
<accession>A0A4Q7P676</accession>
<comment type="caution">
    <text evidence="2">The sequence shown here is derived from an EMBL/GenBank/DDBJ whole genome shotgun (WGS) entry which is preliminary data.</text>
</comment>
<sequence length="150" mass="16531">MSEMMEHHGILGQKWGVRRTPAQLGNLSKKDANWVKKKSEKITEQARRKSSKEMSQYANAILRTPGAVNKSGKLSSSAINAYNKKMAELMSQSASKIRSPSGKVVQFVAKRGEIGVMMALADEGYNMAQLRNGVWASGRVAYKKTVLDKA</sequence>
<keyword evidence="3" id="KW-1185">Reference proteome</keyword>
<evidence type="ECO:0000256" key="1">
    <source>
        <dbReference type="SAM" id="MobiDB-lite"/>
    </source>
</evidence>
<dbReference type="EMBL" id="SGXF01000005">
    <property type="protein sequence ID" value="RZS94202.1"/>
    <property type="molecule type" value="Genomic_DNA"/>
</dbReference>
<reference evidence="2 3" key="1">
    <citation type="submission" date="2019-02" db="EMBL/GenBank/DDBJ databases">
        <title>Genomic Encyclopedia of Type Strains, Phase IV (KMG-IV): sequencing the most valuable type-strain genomes for metagenomic binning, comparative biology and taxonomic classification.</title>
        <authorList>
            <person name="Goeker M."/>
        </authorList>
    </citation>
    <scope>NUCLEOTIDE SEQUENCE [LARGE SCALE GENOMIC DNA]</scope>
    <source>
        <strain evidence="2 3">DSM 29486</strain>
    </source>
</reference>
<organism evidence="2 3">
    <name type="scientific">Cuneatibacter caecimuris</name>
    <dbReference type="NCBI Taxonomy" id="1796618"/>
    <lineage>
        <taxon>Bacteria</taxon>
        <taxon>Bacillati</taxon>
        <taxon>Bacillota</taxon>
        <taxon>Clostridia</taxon>
        <taxon>Lachnospirales</taxon>
        <taxon>Lachnospiraceae</taxon>
        <taxon>Cuneatibacter</taxon>
    </lineage>
</organism>
<evidence type="ECO:0000313" key="3">
    <source>
        <dbReference type="Proteomes" id="UP000292927"/>
    </source>
</evidence>
<protein>
    <submittedName>
        <fullName evidence="2">Uncharacterized protein</fullName>
    </submittedName>
</protein>
<dbReference type="AlphaFoldDB" id="A0A4Q7P676"/>
<gene>
    <name evidence="2" type="ORF">EV209_2572</name>
</gene>
<name>A0A4Q7P676_9FIRM</name>
<proteinExistence type="predicted"/>